<dbReference type="PROSITE" id="PS00022">
    <property type="entry name" value="EGF_1"/>
    <property type="match status" value="1"/>
</dbReference>
<keyword evidence="3" id="KW-0677">Repeat</keyword>
<dbReference type="PROSITE" id="PS01187">
    <property type="entry name" value="EGF_CA"/>
    <property type="match status" value="1"/>
</dbReference>
<evidence type="ECO:0000256" key="3">
    <source>
        <dbReference type="ARBA" id="ARBA00022737"/>
    </source>
</evidence>
<comment type="caution">
    <text evidence="5">Lacks conserved residue(s) required for the propagation of feature annotation.</text>
</comment>
<dbReference type="InterPro" id="IPR018097">
    <property type="entry name" value="EGF_Ca-bd_CS"/>
</dbReference>
<dbReference type="PROSITE" id="PS50026">
    <property type="entry name" value="EGF_3"/>
    <property type="match status" value="3"/>
</dbReference>
<dbReference type="CDD" id="cd00054">
    <property type="entry name" value="EGF_CA"/>
    <property type="match status" value="2"/>
</dbReference>
<evidence type="ECO:0000256" key="4">
    <source>
        <dbReference type="ARBA" id="ARBA00023157"/>
    </source>
</evidence>
<gene>
    <name evidence="7" type="ORF">RIMI_LOCUS3937017</name>
</gene>
<evidence type="ECO:0000313" key="8">
    <source>
        <dbReference type="Proteomes" id="UP001176940"/>
    </source>
</evidence>
<protein>
    <recommendedName>
        <fullName evidence="6">EGF-like domain-containing protein</fullName>
    </recommendedName>
</protein>
<keyword evidence="2" id="KW-0732">Signal</keyword>
<sequence>MPLILQVNDQLSGSIFIPMLQVCKCANGGTCDNSVIIESYSESKYQVVGCICPDGFSGPFCLNRSKPCQGQPCFPNVACLNQNTGPQYVCSACPAATVANGIDGEKCFLYDLCLPPYPFPCHESADCVRSNNSYSCRCKLGFSGDGKNCSDINECQSLYACPNAKFECINALGSYRCSCLYKGVEDSQCGNSGNPPGWNIFNCTVNWRNTIPLKEFSTQQEKMYDALTMSCQIHSMMPHRPPTHNVDECAANEHRCSNTSMCENTYGGYKCFCNSSMELEGNDCASGKRLYCKKNLMFFCFVSFFLYSLFCEDDKTDCINLYPTPVFICVVIVM</sequence>
<evidence type="ECO:0000259" key="6">
    <source>
        <dbReference type="PROSITE" id="PS50026"/>
    </source>
</evidence>
<dbReference type="Gene3D" id="2.10.25.10">
    <property type="entry name" value="Laminin"/>
    <property type="match status" value="4"/>
</dbReference>
<feature type="domain" description="EGF-like" evidence="6">
    <location>
        <begin position="109"/>
        <end position="150"/>
    </location>
</feature>
<dbReference type="Proteomes" id="UP001176940">
    <property type="component" value="Unassembled WGS sequence"/>
</dbReference>
<feature type="domain" description="EGF-like" evidence="6">
    <location>
        <begin position="245"/>
        <end position="285"/>
    </location>
</feature>
<keyword evidence="8" id="KW-1185">Reference proteome</keyword>
<dbReference type="InterPro" id="IPR001881">
    <property type="entry name" value="EGF-like_Ca-bd_dom"/>
</dbReference>
<evidence type="ECO:0000256" key="2">
    <source>
        <dbReference type="ARBA" id="ARBA00022729"/>
    </source>
</evidence>
<dbReference type="Pfam" id="PF07645">
    <property type="entry name" value="EGF_CA"/>
    <property type="match status" value="2"/>
</dbReference>
<dbReference type="SMART" id="SM00181">
    <property type="entry name" value="EGF"/>
    <property type="match status" value="5"/>
</dbReference>
<dbReference type="InterPro" id="IPR000742">
    <property type="entry name" value="EGF"/>
</dbReference>
<dbReference type="PROSITE" id="PS01186">
    <property type="entry name" value="EGF_2"/>
    <property type="match status" value="2"/>
</dbReference>
<dbReference type="SUPFAM" id="SSF57196">
    <property type="entry name" value="EGF/Laminin"/>
    <property type="match status" value="2"/>
</dbReference>
<accession>A0ABN9L3D8</accession>
<organism evidence="7 8">
    <name type="scientific">Ranitomeya imitator</name>
    <name type="common">mimic poison frog</name>
    <dbReference type="NCBI Taxonomy" id="111125"/>
    <lineage>
        <taxon>Eukaryota</taxon>
        <taxon>Metazoa</taxon>
        <taxon>Chordata</taxon>
        <taxon>Craniata</taxon>
        <taxon>Vertebrata</taxon>
        <taxon>Euteleostomi</taxon>
        <taxon>Amphibia</taxon>
        <taxon>Batrachia</taxon>
        <taxon>Anura</taxon>
        <taxon>Neobatrachia</taxon>
        <taxon>Hyloidea</taxon>
        <taxon>Dendrobatidae</taxon>
        <taxon>Dendrobatinae</taxon>
        <taxon>Ranitomeya</taxon>
    </lineage>
</organism>
<dbReference type="InterPro" id="IPR049883">
    <property type="entry name" value="NOTCH1_EGF-like"/>
</dbReference>
<dbReference type="PANTHER" id="PTHR24039:SF48">
    <property type="entry name" value="FIBRILLIN-2 ISOFORM X1-RELATED"/>
    <property type="match status" value="1"/>
</dbReference>
<keyword evidence="4" id="KW-1015">Disulfide bond</keyword>
<dbReference type="SMART" id="SM00179">
    <property type="entry name" value="EGF_CA"/>
    <property type="match status" value="3"/>
</dbReference>
<dbReference type="EMBL" id="CAUEEQ010006112">
    <property type="protein sequence ID" value="CAJ0929768.1"/>
    <property type="molecule type" value="Genomic_DNA"/>
</dbReference>
<dbReference type="InterPro" id="IPR024731">
    <property type="entry name" value="NELL2-like_EGF"/>
</dbReference>
<evidence type="ECO:0000256" key="1">
    <source>
        <dbReference type="ARBA" id="ARBA00022536"/>
    </source>
</evidence>
<dbReference type="PANTHER" id="PTHR24039">
    <property type="entry name" value="FIBRILLIN-RELATED"/>
    <property type="match status" value="1"/>
</dbReference>
<evidence type="ECO:0000313" key="7">
    <source>
        <dbReference type="EMBL" id="CAJ0929768.1"/>
    </source>
</evidence>
<dbReference type="PROSITE" id="PS00010">
    <property type="entry name" value="ASX_HYDROXYL"/>
    <property type="match status" value="2"/>
</dbReference>
<feature type="domain" description="EGF-like" evidence="6">
    <location>
        <begin position="151"/>
        <end position="190"/>
    </location>
</feature>
<dbReference type="InterPro" id="IPR000152">
    <property type="entry name" value="EGF-type_Asp/Asn_hydroxyl_site"/>
</dbReference>
<name>A0ABN9L3D8_9NEOB</name>
<evidence type="ECO:0000256" key="5">
    <source>
        <dbReference type="PROSITE-ProRule" id="PRU00076"/>
    </source>
</evidence>
<dbReference type="Pfam" id="PF12947">
    <property type="entry name" value="EGF_3"/>
    <property type="match status" value="1"/>
</dbReference>
<proteinExistence type="predicted"/>
<reference evidence="7" key="1">
    <citation type="submission" date="2023-07" db="EMBL/GenBank/DDBJ databases">
        <authorList>
            <person name="Stuckert A."/>
        </authorList>
    </citation>
    <scope>NUCLEOTIDE SEQUENCE</scope>
</reference>
<keyword evidence="1 5" id="KW-0245">EGF-like domain</keyword>
<comment type="caution">
    <text evidence="7">The sequence shown here is derived from an EMBL/GenBank/DDBJ whole genome shotgun (WGS) entry which is preliminary data.</text>
</comment>